<evidence type="ECO:0000259" key="8">
    <source>
        <dbReference type="PROSITE" id="PS50222"/>
    </source>
</evidence>
<keyword evidence="10" id="KW-1185">Reference proteome</keyword>
<evidence type="ECO:0000313" key="9">
    <source>
        <dbReference type="EMBL" id="CAE7520251.1"/>
    </source>
</evidence>
<dbReference type="Gene3D" id="1.10.238.10">
    <property type="entry name" value="EF-hand"/>
    <property type="match status" value="1"/>
</dbReference>
<feature type="region of interest" description="Disordered" evidence="6">
    <location>
        <begin position="468"/>
        <end position="500"/>
    </location>
</feature>
<dbReference type="OrthoDB" id="406382at2759"/>
<evidence type="ECO:0000256" key="7">
    <source>
        <dbReference type="SAM" id="Phobius"/>
    </source>
</evidence>
<organism evidence="9 10">
    <name type="scientific">Symbiodinium natans</name>
    <dbReference type="NCBI Taxonomy" id="878477"/>
    <lineage>
        <taxon>Eukaryota</taxon>
        <taxon>Sar</taxon>
        <taxon>Alveolata</taxon>
        <taxon>Dinophyceae</taxon>
        <taxon>Suessiales</taxon>
        <taxon>Symbiodiniaceae</taxon>
        <taxon>Symbiodinium</taxon>
    </lineage>
</organism>
<feature type="transmembrane region" description="Helical" evidence="7">
    <location>
        <begin position="677"/>
        <end position="704"/>
    </location>
</feature>
<dbReference type="InterPro" id="IPR027359">
    <property type="entry name" value="Volt_channel_dom_sf"/>
</dbReference>
<dbReference type="Gene3D" id="1.20.120.350">
    <property type="entry name" value="Voltage-gated potassium channels. Chain C"/>
    <property type="match status" value="1"/>
</dbReference>
<keyword evidence="5 7" id="KW-0472">Membrane</keyword>
<dbReference type="InterPro" id="IPR043203">
    <property type="entry name" value="VGCC_Ca_Na"/>
</dbReference>
<dbReference type="Gene3D" id="1.10.287.70">
    <property type="match status" value="1"/>
</dbReference>
<dbReference type="GO" id="GO:0005509">
    <property type="term" value="F:calcium ion binding"/>
    <property type="evidence" value="ECO:0007669"/>
    <property type="project" value="InterPro"/>
</dbReference>
<dbReference type="AlphaFoldDB" id="A0A812T7K0"/>
<feature type="domain" description="EF-hand" evidence="8">
    <location>
        <begin position="804"/>
        <end position="839"/>
    </location>
</feature>
<dbReference type="GO" id="GO:0001518">
    <property type="term" value="C:voltage-gated sodium channel complex"/>
    <property type="evidence" value="ECO:0007669"/>
    <property type="project" value="TreeGrafter"/>
</dbReference>
<dbReference type="Proteomes" id="UP000604046">
    <property type="component" value="Unassembled WGS sequence"/>
</dbReference>
<sequence>MFQEGPHPQRFSKLGVGYCGQGYYAGWVAADATLEGCKAKCHEEDKCRFFALFEGKTCSRYDSRAGDCKDMVTEGGDYSPQMHTTYAKTEKVDPRFRKLGTGFCLSGYYDGWKKEDATNLATCAAKCGSEQHCHYFAIVAGKTCSRYNGDAKDCSARHPDQEHTLYAKTQEALAVFHFTKLGVGYCAQGYYAGWQAEDGNLQACKARCEQEEGCHFFALYDGKTCSRYDARAGDCSQRVTEGGQYFPEDHTTYAKTEKVDHRFRKLGTGFCLGGYYSGWKKEDATNLAVCAAKCGSEQKCHYFAVVEGKTCSRYSSEAKDCSGRHPDPDHTLYAKIEAFGDTSQLPLQLFLGDVDSVLVLVEDKLTQLSVELCQQVAAELSNGTEGFLTKMETRLGHTLGHIEAALSRNQLEPPRPSSSIPMPLGQTSEDSALFAAPEELIKGPYRPQIDRPLRTMISSRYVGELQDTFDHRDTELSPPQDGKRRRSLQMGHSPSKTKTSQVLAEEVFGLVPDAKREGRLDEEGDTETPRGISWRRRIRRIICSPYFECCTMAMILLNSLQIGIQIDSIATAQSREVPIGFRITDIIFCVFFTVEVGLRLFVHRCRFFTMYGCAWNIIDLCIVGVQLIEETLILIATVTSVGDDVANAPLMRVITVMRGIKVVRLIRTVRFSENLQLIVSCLVLSLRTFFWSCAFLFIMIYIMAIELTGMVYQHALDNPGSTSTLELRVWWGNIPLSMLSLFQSLTGGIDWNDVMKPLADHVSPAYAVFLVLWLAYSYLAVMNLITGTFVESVSQQAADLKIRSRIIKARRVFQELDADGSGSISVEEIREHTSTKAVLEFFESVDVHPEEAQHLIEVLDMKDDGHIGFEDFLEIAVRLNGMPKASDLLMLYHEVKRFHMHSAAEMSRIKMALGLDPGPPMGRDSM</sequence>
<dbReference type="Pfam" id="PF13499">
    <property type="entry name" value="EF-hand_7"/>
    <property type="match status" value="1"/>
</dbReference>
<keyword evidence="4 7" id="KW-1133">Transmembrane helix</keyword>
<feature type="domain" description="EF-hand" evidence="8">
    <location>
        <begin position="847"/>
        <end position="882"/>
    </location>
</feature>
<dbReference type="SUPFAM" id="SSF81324">
    <property type="entry name" value="Voltage-gated potassium channels"/>
    <property type="match status" value="1"/>
</dbReference>
<dbReference type="SMART" id="SM00054">
    <property type="entry name" value="EFh"/>
    <property type="match status" value="2"/>
</dbReference>
<dbReference type="Pfam" id="PF00520">
    <property type="entry name" value="Ion_trans"/>
    <property type="match status" value="1"/>
</dbReference>
<dbReference type="SUPFAM" id="SSF47473">
    <property type="entry name" value="EF-hand"/>
    <property type="match status" value="1"/>
</dbReference>
<evidence type="ECO:0000256" key="1">
    <source>
        <dbReference type="ARBA" id="ARBA00004141"/>
    </source>
</evidence>
<evidence type="ECO:0000256" key="6">
    <source>
        <dbReference type="SAM" id="MobiDB-lite"/>
    </source>
</evidence>
<dbReference type="EMBL" id="CAJNDS010002545">
    <property type="protein sequence ID" value="CAE7520251.1"/>
    <property type="molecule type" value="Genomic_DNA"/>
</dbReference>
<proteinExistence type="predicted"/>
<dbReference type="CDD" id="cd00051">
    <property type="entry name" value="EFh"/>
    <property type="match status" value="1"/>
</dbReference>
<dbReference type="PROSITE" id="PS00018">
    <property type="entry name" value="EF_HAND_1"/>
    <property type="match status" value="1"/>
</dbReference>
<feature type="compositionally biased region" description="Polar residues" evidence="6">
    <location>
        <begin position="490"/>
        <end position="500"/>
    </location>
</feature>
<dbReference type="InterPro" id="IPR005821">
    <property type="entry name" value="Ion_trans_dom"/>
</dbReference>
<comment type="subcellular location">
    <subcellularLocation>
        <location evidence="1">Membrane</location>
        <topology evidence="1">Multi-pass membrane protein</topology>
    </subcellularLocation>
</comment>
<dbReference type="PANTHER" id="PTHR10037:SF62">
    <property type="entry name" value="SODIUM CHANNEL PROTEIN 60E"/>
    <property type="match status" value="1"/>
</dbReference>
<evidence type="ECO:0000256" key="2">
    <source>
        <dbReference type="ARBA" id="ARBA00022692"/>
    </source>
</evidence>
<evidence type="ECO:0000256" key="4">
    <source>
        <dbReference type="ARBA" id="ARBA00022989"/>
    </source>
</evidence>
<dbReference type="InterPro" id="IPR018247">
    <property type="entry name" value="EF_Hand_1_Ca_BS"/>
</dbReference>
<dbReference type="InterPro" id="IPR011992">
    <property type="entry name" value="EF-hand-dom_pair"/>
</dbReference>
<name>A0A812T7K0_9DINO</name>
<evidence type="ECO:0000256" key="5">
    <source>
        <dbReference type="ARBA" id="ARBA00023136"/>
    </source>
</evidence>
<feature type="transmembrane region" description="Helical" evidence="7">
    <location>
        <begin position="765"/>
        <end position="785"/>
    </location>
</feature>
<dbReference type="PANTHER" id="PTHR10037">
    <property type="entry name" value="VOLTAGE-GATED CATION CHANNEL CALCIUM AND SODIUM"/>
    <property type="match status" value="1"/>
</dbReference>
<feature type="transmembrane region" description="Helical" evidence="7">
    <location>
        <begin position="579"/>
        <end position="602"/>
    </location>
</feature>
<keyword evidence="2 7" id="KW-0812">Transmembrane</keyword>
<evidence type="ECO:0000313" key="10">
    <source>
        <dbReference type="Proteomes" id="UP000604046"/>
    </source>
</evidence>
<dbReference type="InterPro" id="IPR002048">
    <property type="entry name" value="EF_hand_dom"/>
</dbReference>
<comment type="caution">
    <text evidence="9">The sequence shown here is derived from an EMBL/GenBank/DDBJ whole genome shotgun (WGS) entry which is preliminary data.</text>
</comment>
<accession>A0A812T7K0</accession>
<dbReference type="PROSITE" id="PS50222">
    <property type="entry name" value="EF_HAND_2"/>
    <property type="match status" value="2"/>
</dbReference>
<reference evidence="9" key="1">
    <citation type="submission" date="2021-02" db="EMBL/GenBank/DDBJ databases">
        <authorList>
            <person name="Dougan E. K."/>
            <person name="Rhodes N."/>
            <person name="Thang M."/>
            <person name="Chan C."/>
        </authorList>
    </citation>
    <scope>NUCLEOTIDE SEQUENCE</scope>
</reference>
<evidence type="ECO:0000256" key="3">
    <source>
        <dbReference type="ARBA" id="ARBA00022837"/>
    </source>
</evidence>
<gene>
    <name evidence="9" type="primary">Cacna1h</name>
    <name evidence="9" type="ORF">SNAT2548_LOCUS29115</name>
</gene>
<protein>
    <submittedName>
        <fullName evidence="9">Cacna1h protein</fullName>
    </submittedName>
</protein>
<dbReference type="GO" id="GO:0005248">
    <property type="term" value="F:voltage-gated sodium channel activity"/>
    <property type="evidence" value="ECO:0007669"/>
    <property type="project" value="TreeGrafter"/>
</dbReference>
<keyword evidence="3" id="KW-0106">Calcium</keyword>